<dbReference type="SUPFAM" id="SSF51306">
    <property type="entry name" value="LexA/Signal peptidase"/>
    <property type="match status" value="1"/>
</dbReference>
<keyword evidence="3" id="KW-0804">Transcription</keyword>
<dbReference type="Pfam" id="PF00717">
    <property type="entry name" value="Peptidase_S24"/>
    <property type="match status" value="1"/>
</dbReference>
<dbReference type="Gene3D" id="2.10.109.10">
    <property type="entry name" value="Umud Fragment, subunit A"/>
    <property type="match status" value="1"/>
</dbReference>
<name>A0A8S5L691_9CAUD</name>
<keyword evidence="2" id="KW-0238">DNA-binding</keyword>
<accession>A0A8S5L691</accession>
<dbReference type="EMBL" id="BK014641">
    <property type="protein sequence ID" value="DAD65296.1"/>
    <property type="molecule type" value="Genomic_DNA"/>
</dbReference>
<protein>
    <submittedName>
        <fullName evidence="5">Putative transcriptional regulator</fullName>
    </submittedName>
</protein>
<dbReference type="InterPro" id="IPR039418">
    <property type="entry name" value="LexA-like"/>
</dbReference>
<evidence type="ECO:0000259" key="4">
    <source>
        <dbReference type="Pfam" id="PF00717"/>
    </source>
</evidence>
<keyword evidence="1" id="KW-0805">Transcription regulation</keyword>
<dbReference type="PANTHER" id="PTHR40661:SF1">
    <property type="entry name" value="HTH CRO_C1-TYPE DOMAIN-CONTAINING PROTEIN"/>
    <property type="match status" value="1"/>
</dbReference>
<dbReference type="InterPro" id="IPR036286">
    <property type="entry name" value="LexA/Signal_pep-like_sf"/>
</dbReference>
<dbReference type="SUPFAM" id="SSF47413">
    <property type="entry name" value="lambda repressor-like DNA-binding domains"/>
    <property type="match status" value="1"/>
</dbReference>
<evidence type="ECO:0000256" key="1">
    <source>
        <dbReference type="ARBA" id="ARBA00023015"/>
    </source>
</evidence>
<dbReference type="GO" id="GO:0003677">
    <property type="term" value="F:DNA binding"/>
    <property type="evidence" value="ECO:0007669"/>
    <property type="project" value="UniProtKB-KW"/>
</dbReference>
<organism evidence="5">
    <name type="scientific">Myoviridae sp. ctOoC8</name>
    <dbReference type="NCBI Taxonomy" id="2823542"/>
    <lineage>
        <taxon>Viruses</taxon>
        <taxon>Duplodnaviria</taxon>
        <taxon>Heunggongvirae</taxon>
        <taxon>Uroviricota</taxon>
        <taxon>Caudoviricetes</taxon>
    </lineage>
</organism>
<evidence type="ECO:0000313" key="5">
    <source>
        <dbReference type="EMBL" id="DAD65296.1"/>
    </source>
</evidence>
<evidence type="ECO:0000256" key="2">
    <source>
        <dbReference type="ARBA" id="ARBA00023125"/>
    </source>
</evidence>
<reference evidence="5" key="1">
    <citation type="journal article" date="2021" name="Proc. Natl. Acad. Sci. U.S.A.">
        <title>A Catalog of Tens of Thousands of Viruses from Human Metagenomes Reveals Hidden Associations with Chronic Diseases.</title>
        <authorList>
            <person name="Tisza M.J."/>
            <person name="Buck C.B."/>
        </authorList>
    </citation>
    <scope>NUCLEOTIDE SEQUENCE</scope>
    <source>
        <strain evidence="5">CtOoC8</strain>
    </source>
</reference>
<dbReference type="InterPro" id="IPR001387">
    <property type="entry name" value="Cro/C1-type_HTH"/>
</dbReference>
<feature type="domain" description="Peptidase S24/S26A/S26B/S26C" evidence="4">
    <location>
        <begin position="123"/>
        <end position="219"/>
    </location>
</feature>
<dbReference type="CDD" id="cd06529">
    <property type="entry name" value="S24_LexA-like"/>
    <property type="match status" value="1"/>
</dbReference>
<dbReference type="InterPro" id="IPR015927">
    <property type="entry name" value="Peptidase_S24_S26A/B/C"/>
</dbReference>
<dbReference type="Gene3D" id="1.10.260.40">
    <property type="entry name" value="lambda repressor-like DNA-binding domains"/>
    <property type="match status" value="1"/>
</dbReference>
<dbReference type="InterPro" id="IPR010982">
    <property type="entry name" value="Lambda_DNA-bd_dom_sf"/>
</dbReference>
<dbReference type="CDD" id="cd00093">
    <property type="entry name" value="HTH_XRE"/>
    <property type="match status" value="1"/>
</dbReference>
<dbReference type="PANTHER" id="PTHR40661">
    <property type="match status" value="1"/>
</dbReference>
<proteinExistence type="predicted"/>
<evidence type="ECO:0000256" key="3">
    <source>
        <dbReference type="ARBA" id="ARBA00023163"/>
    </source>
</evidence>
<sequence length="225" mass="25396">MEHTDLQRLKKVVKWLIFSGFGENEKELAELLGYTKSSFSQILNGKVPLSDKFLDKICSLDNNINKVWILENKGEMLKSSNNTPAVAEPQLPSGVPMLPFDAFAGIGTDVEGVNLDTIEERYVVPLFDGMKMDFMISVRGSSMYPKYNSGDVVACRMVQELLFVQWNKVYVLDTISQGVIIKRLKKSDKEGFVICKSDNEQYEPFEIPMSDIRTIALVVGVIRLE</sequence>